<dbReference type="AlphaFoldDB" id="A0A9E7JP25"/>
<accession>A0A9E7JP25</accession>
<dbReference type="PANTHER" id="PTHR37711">
    <property type="entry name" value="OS01G0908400 PROTEIN"/>
    <property type="match status" value="1"/>
</dbReference>
<dbReference type="EMBL" id="CP097504">
    <property type="protein sequence ID" value="URD88547.1"/>
    <property type="molecule type" value="Genomic_DNA"/>
</dbReference>
<keyword evidence="2" id="KW-1185">Reference proteome</keyword>
<dbReference type="Proteomes" id="UP001055439">
    <property type="component" value="Chromosome 2"/>
</dbReference>
<organism evidence="1 2">
    <name type="scientific">Musa troglodytarum</name>
    <name type="common">fe'i banana</name>
    <dbReference type="NCBI Taxonomy" id="320322"/>
    <lineage>
        <taxon>Eukaryota</taxon>
        <taxon>Viridiplantae</taxon>
        <taxon>Streptophyta</taxon>
        <taxon>Embryophyta</taxon>
        <taxon>Tracheophyta</taxon>
        <taxon>Spermatophyta</taxon>
        <taxon>Magnoliopsida</taxon>
        <taxon>Liliopsida</taxon>
        <taxon>Zingiberales</taxon>
        <taxon>Musaceae</taxon>
        <taxon>Musa</taxon>
    </lineage>
</organism>
<dbReference type="PANTHER" id="PTHR37711:SF1">
    <property type="entry name" value="OS01G0908400 PROTEIN"/>
    <property type="match status" value="1"/>
</dbReference>
<reference evidence="1" key="1">
    <citation type="submission" date="2022-05" db="EMBL/GenBank/DDBJ databases">
        <title>The Musa troglodytarum L. genome provides insights into the mechanism of non-climacteric behaviour and enrichment of carotenoids.</title>
        <authorList>
            <person name="Wang J."/>
        </authorList>
    </citation>
    <scope>NUCLEOTIDE SEQUENCE</scope>
    <source>
        <tissue evidence="1">Leaf</tissue>
    </source>
</reference>
<protein>
    <submittedName>
        <fullName evidence="1">Uncharacterized protein</fullName>
    </submittedName>
</protein>
<evidence type="ECO:0000313" key="1">
    <source>
        <dbReference type="EMBL" id="URD88547.1"/>
    </source>
</evidence>
<name>A0A9E7JP25_9LILI</name>
<proteinExistence type="predicted"/>
<sequence length="153" mass="16323">MVRVATYFAMSFGAFLFWRSMEKVHVWMALHQDEKITNHGCMQALKSQTDGGGDGPKTCTHLAIEGGGIMTRPEEGEEGGVGAGGGVEVHADDLGVAGVAAADGLVGGIREVALRVPHLGLHHPSQALEGQFQPPEAPRCKLRQVEARLCRRV</sequence>
<dbReference type="OrthoDB" id="777412at2759"/>
<gene>
    <name evidence="1" type="ORF">MUK42_30353</name>
</gene>
<evidence type="ECO:0000313" key="2">
    <source>
        <dbReference type="Proteomes" id="UP001055439"/>
    </source>
</evidence>